<evidence type="ECO:0000256" key="1">
    <source>
        <dbReference type="SAM" id="Phobius"/>
    </source>
</evidence>
<dbReference type="Proteomes" id="UP001164768">
    <property type="component" value="Chromosome"/>
</dbReference>
<dbReference type="Proteomes" id="UP000676478">
    <property type="component" value="Unassembled WGS sequence"/>
</dbReference>
<dbReference type="EMBL" id="JAERKF010000009">
    <property type="protein sequence ID" value="MBS1010806.1"/>
    <property type="molecule type" value="Genomic_DNA"/>
</dbReference>
<accession>A0A0C1MCL2</accession>
<keyword evidence="1" id="KW-1133">Transmembrane helix</keyword>
<keyword evidence="1" id="KW-0472">Membrane</keyword>
<reference evidence="3" key="3">
    <citation type="submission" date="2022-11" db="EMBL/GenBank/DDBJ databases">
        <title>Whole genome sequence of Levilactobacillus brevis SMB091.</title>
        <authorList>
            <person name="Kim J.-M."/>
            <person name="Kim O.-C."/>
            <person name="Choi Y.H."/>
            <person name="Han N.S."/>
            <person name="Hurh B."/>
        </authorList>
    </citation>
    <scope>NUCLEOTIDE SEQUENCE</scope>
    <source>
        <strain evidence="3">SMB091</strain>
    </source>
</reference>
<sequence length="52" mass="5831">MKIILGVFIAILWLFTIGLAIMAATGAGHFASFVILFALSIFCTVDWWRLDR</sequence>
<dbReference type="GeneID" id="56994241"/>
<proteinExistence type="predicted"/>
<dbReference type="OrthoDB" id="9903021at2"/>
<evidence type="ECO:0000313" key="3">
    <source>
        <dbReference type="EMBL" id="WAD01741.1"/>
    </source>
</evidence>
<organism evidence="2 4">
    <name type="scientific">Levilactobacillus brevis</name>
    <name type="common">Lactobacillus brevis</name>
    <dbReference type="NCBI Taxonomy" id="1580"/>
    <lineage>
        <taxon>Bacteria</taxon>
        <taxon>Bacillati</taxon>
        <taxon>Bacillota</taxon>
        <taxon>Bacilli</taxon>
        <taxon>Lactobacillales</taxon>
        <taxon>Lactobacillaceae</taxon>
        <taxon>Levilactobacillus</taxon>
    </lineage>
</organism>
<reference evidence="2" key="1">
    <citation type="submission" date="2020-12" db="EMBL/GenBank/DDBJ databases">
        <authorList>
            <person name="Mcmullen J.G."/>
        </authorList>
    </citation>
    <scope>NUCLEOTIDE SEQUENCE</scope>
    <source>
        <strain evidence="2">Dm-2019-70</strain>
    </source>
</reference>
<keyword evidence="1" id="KW-0812">Transmembrane</keyword>
<dbReference type="EMBL" id="CP113117">
    <property type="protein sequence ID" value="WAD01741.1"/>
    <property type="molecule type" value="Genomic_DNA"/>
</dbReference>
<reference evidence="2" key="2">
    <citation type="submission" date="2022-09" db="EMBL/GenBank/DDBJ databases">
        <title>Genome-inferred correspondence between phylogeny and metabolic traits in the wild Drosophila gut microbiome.</title>
        <authorList>
            <person name="Bueno E."/>
            <person name="Blow F."/>
            <person name="Douglas A.E."/>
        </authorList>
    </citation>
    <scope>NUCLEOTIDE SEQUENCE</scope>
    <source>
        <strain evidence="2">Dm-2019-70</strain>
    </source>
</reference>
<evidence type="ECO:0000313" key="4">
    <source>
        <dbReference type="Proteomes" id="UP000676478"/>
    </source>
</evidence>
<protein>
    <submittedName>
        <fullName evidence="2">Uncharacterized protein</fullName>
    </submittedName>
</protein>
<gene>
    <name evidence="2" type="ORF">JK167_08200</name>
    <name evidence="3" type="ORF">ORR04_00500</name>
</gene>
<feature type="transmembrane region" description="Helical" evidence="1">
    <location>
        <begin position="30"/>
        <end position="48"/>
    </location>
</feature>
<evidence type="ECO:0000313" key="2">
    <source>
        <dbReference type="EMBL" id="MBS1010806.1"/>
    </source>
</evidence>
<dbReference type="AlphaFoldDB" id="A0A0C1MCL2"/>
<name>A0A0C1MCL2_LEVBR</name>
<dbReference type="RefSeq" id="WP_011667946.1">
    <property type="nucleotide sequence ID" value="NZ_BBOW01000071.1"/>
</dbReference>